<evidence type="ECO:0000313" key="5">
    <source>
        <dbReference type="Proteomes" id="UP000647241"/>
    </source>
</evidence>
<evidence type="ECO:0000256" key="1">
    <source>
        <dbReference type="ARBA" id="ARBA00022679"/>
    </source>
</evidence>
<reference evidence="4" key="2">
    <citation type="submission" date="2020-09" db="EMBL/GenBank/DDBJ databases">
        <authorList>
            <person name="Sun Q."/>
            <person name="Zhou Y."/>
        </authorList>
    </citation>
    <scope>NUCLEOTIDE SEQUENCE</scope>
    <source>
        <strain evidence="4">CGMCC 1.12997</strain>
    </source>
</reference>
<keyword evidence="1" id="KW-0808">Transferase</keyword>
<comment type="caution">
    <text evidence="4">The sequence shown here is derived from an EMBL/GenBank/DDBJ whole genome shotgun (WGS) entry which is preliminary data.</text>
</comment>
<name>A0A917HGF3_9BACT</name>
<gene>
    <name evidence="4" type="ORF">GCM10011585_20420</name>
</gene>
<keyword evidence="5" id="KW-1185">Reference proteome</keyword>
<dbReference type="SUPFAM" id="SSF53187">
    <property type="entry name" value="Zn-dependent exopeptidases"/>
    <property type="match status" value="1"/>
</dbReference>
<sequence>MTSVALVNTCHPERSAAKSKDLRLFLPLLVLLLTATNLHAAAPARFNGQAAFALTQQFLNVAPKRYLGSPGHAKAEAFIKDHFKPEIAKGHFETDSFSASTPAGLMDMRNYIVKYPGKKDGVIVIASHYETNYPLRDIGFVGANDGACTTALLIEIGNYLRTHPPQGYSVWLVFDDGEEAVQSWSNSDSLYGTRHLAAKWSQDGTLKKIKAFMVADMIGDKDLNIDKDANSTPWLLDLLQQAAKNTGHSSYVFKNQTAVEDDHLPFQQRGVPVLDIIDMDYGPHTMTLPDGYHHTAFDTIDKISAHSLQIAGDLFLEMIRLIDQHG</sequence>
<keyword evidence="2" id="KW-0012">Acyltransferase</keyword>
<dbReference type="InterPro" id="IPR007484">
    <property type="entry name" value="Peptidase_M28"/>
</dbReference>
<dbReference type="AlphaFoldDB" id="A0A917HGF3"/>
<dbReference type="InterPro" id="IPR040234">
    <property type="entry name" value="QC/QCL"/>
</dbReference>
<organism evidence="4 5">
    <name type="scientific">Edaphobacter dinghuensis</name>
    <dbReference type="NCBI Taxonomy" id="1560005"/>
    <lineage>
        <taxon>Bacteria</taxon>
        <taxon>Pseudomonadati</taxon>
        <taxon>Acidobacteriota</taxon>
        <taxon>Terriglobia</taxon>
        <taxon>Terriglobales</taxon>
        <taxon>Acidobacteriaceae</taxon>
        <taxon>Edaphobacter</taxon>
    </lineage>
</organism>
<dbReference type="EMBL" id="BMGT01000002">
    <property type="protein sequence ID" value="GGG77259.1"/>
    <property type="molecule type" value="Genomic_DNA"/>
</dbReference>
<dbReference type="RefSeq" id="WP_188554027.1">
    <property type="nucleotide sequence ID" value="NZ_BMGT01000002.1"/>
</dbReference>
<evidence type="ECO:0000313" key="4">
    <source>
        <dbReference type="EMBL" id="GGG77259.1"/>
    </source>
</evidence>
<evidence type="ECO:0000259" key="3">
    <source>
        <dbReference type="Pfam" id="PF04389"/>
    </source>
</evidence>
<feature type="domain" description="Peptidase M28" evidence="3">
    <location>
        <begin position="110"/>
        <end position="318"/>
    </location>
</feature>
<evidence type="ECO:0000256" key="2">
    <source>
        <dbReference type="ARBA" id="ARBA00023315"/>
    </source>
</evidence>
<protein>
    <recommendedName>
        <fullName evidence="3">Peptidase M28 domain-containing protein</fullName>
    </recommendedName>
</protein>
<proteinExistence type="predicted"/>
<accession>A0A917HGF3</accession>
<dbReference type="PANTHER" id="PTHR12283">
    <property type="entry name" value="GLUTAMINYL-PEPTIDE CYCLOTRANSFERASE"/>
    <property type="match status" value="1"/>
</dbReference>
<dbReference type="GO" id="GO:0016603">
    <property type="term" value="F:glutaminyl-peptide cyclotransferase activity"/>
    <property type="evidence" value="ECO:0007669"/>
    <property type="project" value="TreeGrafter"/>
</dbReference>
<dbReference type="Gene3D" id="3.40.630.10">
    <property type="entry name" value="Zn peptidases"/>
    <property type="match status" value="1"/>
</dbReference>
<dbReference type="PANTHER" id="PTHR12283:SF6">
    <property type="entry name" value="GLUTAMINYL-PEPTIDE CYCLOTRANSFERASE-RELATED"/>
    <property type="match status" value="1"/>
</dbReference>
<dbReference type="GO" id="GO:0008270">
    <property type="term" value="F:zinc ion binding"/>
    <property type="evidence" value="ECO:0007669"/>
    <property type="project" value="TreeGrafter"/>
</dbReference>
<dbReference type="Proteomes" id="UP000647241">
    <property type="component" value="Unassembled WGS sequence"/>
</dbReference>
<dbReference type="Pfam" id="PF04389">
    <property type="entry name" value="Peptidase_M28"/>
    <property type="match status" value="1"/>
</dbReference>
<reference evidence="4" key="1">
    <citation type="journal article" date="2014" name="Int. J. Syst. Evol. Microbiol.">
        <title>Complete genome sequence of Corynebacterium casei LMG S-19264T (=DSM 44701T), isolated from a smear-ripened cheese.</title>
        <authorList>
            <consortium name="US DOE Joint Genome Institute (JGI-PGF)"/>
            <person name="Walter F."/>
            <person name="Albersmeier A."/>
            <person name="Kalinowski J."/>
            <person name="Ruckert C."/>
        </authorList>
    </citation>
    <scope>NUCLEOTIDE SEQUENCE</scope>
    <source>
        <strain evidence="4">CGMCC 1.12997</strain>
    </source>
</reference>